<gene>
    <name evidence="2" type="ORF">WAE96_21360</name>
</gene>
<evidence type="ECO:0000313" key="3">
    <source>
        <dbReference type="Proteomes" id="UP001382455"/>
    </source>
</evidence>
<dbReference type="Proteomes" id="UP001382455">
    <property type="component" value="Unassembled WGS sequence"/>
</dbReference>
<keyword evidence="3" id="KW-1185">Reference proteome</keyword>
<dbReference type="EMBL" id="JBAWKS010000002">
    <property type="protein sequence ID" value="MEI4552242.1"/>
    <property type="molecule type" value="Genomic_DNA"/>
</dbReference>
<evidence type="ECO:0000256" key="1">
    <source>
        <dbReference type="SAM" id="SignalP"/>
    </source>
</evidence>
<comment type="caution">
    <text evidence="2">The sequence shown here is derived from an EMBL/GenBank/DDBJ whole genome shotgun (WGS) entry which is preliminary data.</text>
</comment>
<accession>A0ABU8EZ34</accession>
<organism evidence="2 3">
    <name type="scientific">Pseudoalteromonas spongiae</name>
    <dbReference type="NCBI Taxonomy" id="298657"/>
    <lineage>
        <taxon>Bacteria</taxon>
        <taxon>Pseudomonadati</taxon>
        <taxon>Pseudomonadota</taxon>
        <taxon>Gammaproteobacteria</taxon>
        <taxon>Alteromonadales</taxon>
        <taxon>Pseudoalteromonadaceae</taxon>
        <taxon>Pseudoalteromonas</taxon>
    </lineage>
</organism>
<dbReference type="RefSeq" id="WP_336437052.1">
    <property type="nucleotide sequence ID" value="NZ_JBAWKS010000002.1"/>
</dbReference>
<feature type="chain" id="PRO_5045452353" evidence="1">
    <location>
        <begin position="25"/>
        <end position="103"/>
    </location>
</feature>
<evidence type="ECO:0000313" key="2">
    <source>
        <dbReference type="EMBL" id="MEI4552242.1"/>
    </source>
</evidence>
<proteinExistence type="predicted"/>
<sequence length="103" mass="11657">MRLKLAPLFVIFLFFVTHSMSANAEDCSVKLSAKEQTRCLERKIVKLEKVIETLSKQSSLLPKNTIVELDSTQCPLGWTKYESHQNNVNSRSVAPTTIKCKKS</sequence>
<reference evidence="2 3" key="1">
    <citation type="submission" date="2023-12" db="EMBL/GenBank/DDBJ databases">
        <title>Friends and Foes: Symbiotic and Algicidal bacterial influence on Karenia brevis blooms.</title>
        <authorList>
            <person name="Fei C."/>
            <person name="Mohamed A.R."/>
            <person name="Booker A."/>
            <person name="Arshad M."/>
            <person name="Klass S."/>
            <person name="Ahn S."/>
            <person name="Gilbert P.M."/>
            <person name="Heil C.A."/>
            <person name="Martinez J.M."/>
            <person name="Amin S.A."/>
        </authorList>
    </citation>
    <scope>NUCLEOTIDE SEQUENCE [LARGE SCALE GENOMIC DNA]</scope>
    <source>
        <strain evidence="2 3">CE15</strain>
    </source>
</reference>
<feature type="signal peptide" evidence="1">
    <location>
        <begin position="1"/>
        <end position="24"/>
    </location>
</feature>
<protein>
    <submittedName>
        <fullName evidence="2">Uncharacterized protein</fullName>
    </submittedName>
</protein>
<keyword evidence="1" id="KW-0732">Signal</keyword>
<name>A0ABU8EZ34_9GAMM</name>